<dbReference type="SUPFAM" id="SSF51366">
    <property type="entry name" value="Ribulose-phoshate binding barrel"/>
    <property type="match status" value="1"/>
</dbReference>
<dbReference type="CDD" id="cd04732">
    <property type="entry name" value="HisA"/>
    <property type="match status" value="1"/>
</dbReference>
<feature type="active site" description="Proton donor" evidence="12">
    <location>
        <position position="130"/>
    </location>
</feature>
<dbReference type="InterPro" id="IPR013785">
    <property type="entry name" value="Aldolase_TIM"/>
</dbReference>
<dbReference type="RefSeq" id="WP_209591167.1">
    <property type="nucleotide sequence ID" value="NZ_JAGGMU010000003.1"/>
</dbReference>
<dbReference type="UniPathway" id="UPA00031">
    <property type="reaction ID" value="UER00009"/>
</dbReference>
<evidence type="ECO:0000256" key="7">
    <source>
        <dbReference type="ARBA" id="ARBA00022490"/>
    </source>
</evidence>
<dbReference type="HAMAP" id="MF_01014">
    <property type="entry name" value="HisA"/>
    <property type="match status" value="1"/>
</dbReference>
<dbReference type="SMR" id="A0A8J7UTH4"/>
<evidence type="ECO:0000313" key="16">
    <source>
        <dbReference type="Proteomes" id="UP000740329"/>
    </source>
</evidence>
<protein>
    <recommendedName>
        <fullName evidence="6 12">1-(5-phosphoribosyl)-5-[(5-phosphoribosylamino)methylideneamino] imidazole-4-carboxamide isomerase</fullName>
        <ecNumber evidence="5 12">5.3.1.16</ecNumber>
    </recommendedName>
    <alternativeName>
        <fullName evidence="11 12">Phosphoribosylformimino-5-aminoimidazole carboxamide ribotide isomerase</fullName>
    </alternativeName>
</protein>
<dbReference type="AlphaFoldDB" id="A0A8J7UTH4"/>
<evidence type="ECO:0000256" key="4">
    <source>
        <dbReference type="ARBA" id="ARBA00009667"/>
    </source>
</evidence>
<evidence type="ECO:0000256" key="9">
    <source>
        <dbReference type="ARBA" id="ARBA00023102"/>
    </source>
</evidence>
<comment type="catalytic activity">
    <reaction evidence="1 12 14">
        <text>1-(5-phospho-beta-D-ribosyl)-5-[(5-phospho-beta-D-ribosylamino)methylideneamino]imidazole-4-carboxamide = 5-[(5-phospho-1-deoxy-D-ribulos-1-ylimino)methylamino]-1-(5-phospho-beta-D-ribosyl)imidazole-4-carboxamide</text>
        <dbReference type="Rhea" id="RHEA:15469"/>
        <dbReference type="ChEBI" id="CHEBI:58435"/>
        <dbReference type="ChEBI" id="CHEBI:58525"/>
        <dbReference type="EC" id="5.3.1.16"/>
    </reaction>
</comment>
<dbReference type="Proteomes" id="UP000740329">
    <property type="component" value="Unassembled WGS sequence"/>
</dbReference>
<dbReference type="EMBL" id="JAGGMV010000003">
    <property type="protein sequence ID" value="MBP2201684.1"/>
    <property type="molecule type" value="Genomic_DNA"/>
</dbReference>
<name>A0A8J7UTH4_METVO</name>
<keyword evidence="7 12" id="KW-0963">Cytoplasm</keyword>
<evidence type="ECO:0000256" key="13">
    <source>
        <dbReference type="RuleBase" id="RU003657"/>
    </source>
</evidence>
<dbReference type="Gene3D" id="3.20.20.70">
    <property type="entry name" value="Aldolase class I"/>
    <property type="match status" value="1"/>
</dbReference>
<keyword evidence="9 12" id="KW-0368">Histidine biosynthesis</keyword>
<comment type="similarity">
    <text evidence="4 12 13">Belongs to the HisA/HisF family.</text>
</comment>
<dbReference type="GO" id="GO:0000162">
    <property type="term" value="P:L-tryptophan biosynthetic process"/>
    <property type="evidence" value="ECO:0007669"/>
    <property type="project" value="TreeGrafter"/>
</dbReference>
<comment type="subcellular location">
    <subcellularLocation>
        <location evidence="2 12 14">Cytoplasm</location>
    </subcellularLocation>
</comment>
<evidence type="ECO:0000313" key="15">
    <source>
        <dbReference type="EMBL" id="MBP2201684.1"/>
    </source>
</evidence>
<dbReference type="PANTHER" id="PTHR43090:SF7">
    <property type="entry name" value="1-(5-PHOSPHORIBOSYL)-5-[(5-PHOSPHORIBOSYLAMINO)METHYLIDENEAMINO] IMIDAZOLE-4-CARBOXAMIDE ISOMERASE"/>
    <property type="match status" value="1"/>
</dbReference>
<organism evidence="15 16">
    <name type="scientific">Methanococcus voltae</name>
    <dbReference type="NCBI Taxonomy" id="2188"/>
    <lineage>
        <taxon>Archaea</taxon>
        <taxon>Methanobacteriati</taxon>
        <taxon>Methanobacteriota</taxon>
        <taxon>Methanomada group</taxon>
        <taxon>Methanococci</taxon>
        <taxon>Methanococcales</taxon>
        <taxon>Methanococcaceae</taxon>
        <taxon>Methanococcus</taxon>
    </lineage>
</organism>
<comment type="pathway">
    <text evidence="3 12 14">Amino-acid biosynthesis; L-histidine biosynthesis; L-histidine from 5-phospho-alpha-D-ribose 1-diphosphate: step 4/9.</text>
</comment>
<evidence type="ECO:0000256" key="6">
    <source>
        <dbReference type="ARBA" id="ARBA00018464"/>
    </source>
</evidence>
<keyword evidence="8 12" id="KW-0028">Amino-acid biosynthesis</keyword>
<evidence type="ECO:0000256" key="1">
    <source>
        <dbReference type="ARBA" id="ARBA00000901"/>
    </source>
</evidence>
<dbReference type="NCBIfam" id="TIGR00007">
    <property type="entry name" value="1-(5-phosphoribosyl)-5-[(5-phosphoribosylamino)methylideneamino]imidazole-4-carboxamide isomerase"/>
    <property type="match status" value="1"/>
</dbReference>
<dbReference type="EC" id="5.3.1.16" evidence="5 12"/>
<reference evidence="15" key="1">
    <citation type="submission" date="2021-03" db="EMBL/GenBank/DDBJ databases">
        <title>Genomic Encyclopedia of Type Strains, Phase IV (KMG-V): Genome sequencing to study the core and pangenomes of soil and plant-associated prokaryotes.</title>
        <authorList>
            <person name="Whitman W."/>
        </authorList>
    </citation>
    <scope>NUCLEOTIDE SEQUENCE</scope>
    <source>
        <strain evidence="15">C4</strain>
    </source>
</reference>
<evidence type="ECO:0000256" key="11">
    <source>
        <dbReference type="ARBA" id="ARBA00030547"/>
    </source>
</evidence>
<gene>
    <name evidence="12" type="primary">hisA</name>
    <name evidence="15" type="ORF">J3E07_001109</name>
</gene>
<evidence type="ECO:0000256" key="10">
    <source>
        <dbReference type="ARBA" id="ARBA00023235"/>
    </source>
</evidence>
<dbReference type="FunFam" id="3.20.20.70:FF:000009">
    <property type="entry name" value="1-(5-phosphoribosyl)-5-[(5-phosphoribosylamino)methylideneamino] imidazole-4-carboxamide isomerase"/>
    <property type="match status" value="1"/>
</dbReference>
<dbReference type="PANTHER" id="PTHR43090">
    <property type="entry name" value="1-(5-PHOSPHORIBOSYL)-5-[(5-PHOSPHORIBOSYLAMINO)METHYLIDENEAMINO] IMIDAZOLE-4-CARBOXAMIDE ISOMERASE"/>
    <property type="match status" value="1"/>
</dbReference>
<evidence type="ECO:0000256" key="8">
    <source>
        <dbReference type="ARBA" id="ARBA00022605"/>
    </source>
</evidence>
<keyword evidence="10 12" id="KW-0413">Isomerase</keyword>
<evidence type="ECO:0000256" key="3">
    <source>
        <dbReference type="ARBA" id="ARBA00005133"/>
    </source>
</evidence>
<accession>A0A8J7UTH4</accession>
<dbReference type="NCBIfam" id="NF010112">
    <property type="entry name" value="PRK13585.1"/>
    <property type="match status" value="1"/>
</dbReference>
<dbReference type="InterPro" id="IPR006063">
    <property type="entry name" value="HisA_bact_arch"/>
</dbReference>
<proteinExistence type="inferred from homology"/>
<evidence type="ECO:0000256" key="14">
    <source>
        <dbReference type="RuleBase" id="RU003658"/>
    </source>
</evidence>
<dbReference type="GO" id="GO:0005737">
    <property type="term" value="C:cytoplasm"/>
    <property type="evidence" value="ECO:0007669"/>
    <property type="project" value="UniProtKB-SubCell"/>
</dbReference>
<feature type="active site" description="Proton acceptor" evidence="12">
    <location>
        <position position="8"/>
    </location>
</feature>
<dbReference type="InterPro" id="IPR006062">
    <property type="entry name" value="His_biosynth"/>
</dbReference>
<sequence>MYIIPAVDMKEGKCVQLIQGDPTKRHVEYDNPDEIAKMWIENGAEMLHLVDLDGAIDGERVNLPCVKKIIQESKVPVQMGGGIRTIQDVEELVDLGINKVIIGTVAVQNPDFVEQLAKKVGSDKIMVALDAKDGKVVIKGWKEKTEYTPVQMGKILEEKGAGSILFTNVDSEGLLNGINITPTKELVDNLNIPIIASGGVTTIEDLIEFKKIGVAGVVVGSALYKNNFKLQDAINTVNNFKI</sequence>
<comment type="caution">
    <text evidence="15">The sequence shown here is derived from an EMBL/GenBank/DDBJ whole genome shotgun (WGS) entry which is preliminary data.</text>
</comment>
<dbReference type="Pfam" id="PF00977">
    <property type="entry name" value="His_biosynth"/>
    <property type="match status" value="1"/>
</dbReference>
<dbReference type="GO" id="GO:0003949">
    <property type="term" value="F:1-(5-phosphoribosyl)-5-[(5-phosphoribosylamino)methylideneamino]imidazole-4-carboxamide isomerase activity"/>
    <property type="evidence" value="ECO:0007669"/>
    <property type="project" value="UniProtKB-UniRule"/>
</dbReference>
<dbReference type="InterPro" id="IPR011060">
    <property type="entry name" value="RibuloseP-bd_barrel"/>
</dbReference>
<evidence type="ECO:0000256" key="2">
    <source>
        <dbReference type="ARBA" id="ARBA00004496"/>
    </source>
</evidence>
<dbReference type="InterPro" id="IPR044524">
    <property type="entry name" value="Isoase_HisA-like"/>
</dbReference>
<dbReference type="InterPro" id="IPR023016">
    <property type="entry name" value="HisA/PriA"/>
</dbReference>
<dbReference type="OrthoDB" id="52866at2157"/>
<dbReference type="GO" id="GO:0000105">
    <property type="term" value="P:L-histidine biosynthetic process"/>
    <property type="evidence" value="ECO:0007669"/>
    <property type="project" value="UniProtKB-UniRule"/>
</dbReference>
<evidence type="ECO:0000256" key="12">
    <source>
        <dbReference type="HAMAP-Rule" id="MF_01014"/>
    </source>
</evidence>
<evidence type="ECO:0000256" key="5">
    <source>
        <dbReference type="ARBA" id="ARBA00012550"/>
    </source>
</evidence>